<name>A0ABV6A0D3_9PSEU</name>
<dbReference type="RefSeq" id="WP_377855065.1">
    <property type="nucleotide sequence ID" value="NZ_JBHLZU010000018.1"/>
</dbReference>
<evidence type="ECO:0000313" key="3">
    <source>
        <dbReference type="Proteomes" id="UP001589693"/>
    </source>
</evidence>
<dbReference type="EMBL" id="JBHLZU010000018">
    <property type="protein sequence ID" value="MFB9906558.1"/>
    <property type="molecule type" value="Genomic_DNA"/>
</dbReference>
<keyword evidence="3" id="KW-1185">Reference proteome</keyword>
<reference evidence="2 3" key="1">
    <citation type="submission" date="2024-09" db="EMBL/GenBank/DDBJ databases">
        <authorList>
            <person name="Sun Q."/>
            <person name="Mori K."/>
        </authorList>
    </citation>
    <scope>NUCLEOTIDE SEQUENCE [LARGE SCALE GENOMIC DNA]</scope>
    <source>
        <strain evidence="2 3">TBRC 7907</strain>
    </source>
</reference>
<comment type="caution">
    <text evidence="2">The sequence shown here is derived from an EMBL/GenBank/DDBJ whole genome shotgun (WGS) entry which is preliminary data.</text>
</comment>
<evidence type="ECO:0000313" key="2">
    <source>
        <dbReference type="EMBL" id="MFB9906558.1"/>
    </source>
</evidence>
<accession>A0ABV6A0D3</accession>
<sequence length="90" mass="9497">MELAEQTGAATGGKTPVTPASSTAVGQGGSRREWLIGCRDVANRHRSLTVVVERDRVLLVGPPGETAVLCQGEVSQLRSALREAAEQAER</sequence>
<dbReference type="Proteomes" id="UP001589693">
    <property type="component" value="Unassembled WGS sequence"/>
</dbReference>
<proteinExistence type="predicted"/>
<evidence type="ECO:0000256" key="1">
    <source>
        <dbReference type="SAM" id="MobiDB-lite"/>
    </source>
</evidence>
<gene>
    <name evidence="2" type="ORF">ACFFQA_21705</name>
</gene>
<feature type="region of interest" description="Disordered" evidence="1">
    <location>
        <begin position="1"/>
        <end position="30"/>
    </location>
</feature>
<organism evidence="2 3">
    <name type="scientific">Allokutzneria oryzae</name>
    <dbReference type="NCBI Taxonomy" id="1378989"/>
    <lineage>
        <taxon>Bacteria</taxon>
        <taxon>Bacillati</taxon>
        <taxon>Actinomycetota</taxon>
        <taxon>Actinomycetes</taxon>
        <taxon>Pseudonocardiales</taxon>
        <taxon>Pseudonocardiaceae</taxon>
        <taxon>Allokutzneria</taxon>
    </lineage>
</organism>
<protein>
    <submittedName>
        <fullName evidence="2">Uncharacterized protein</fullName>
    </submittedName>
</protein>